<feature type="domain" description="Response regulatory" evidence="2">
    <location>
        <begin position="2"/>
        <end position="113"/>
    </location>
</feature>
<protein>
    <submittedName>
        <fullName evidence="4">Transcriptional regulatory protein BtsR</fullName>
    </submittedName>
</protein>
<dbReference type="PROSITE" id="PS50110">
    <property type="entry name" value="RESPONSE_REGULATORY"/>
    <property type="match status" value="1"/>
</dbReference>
<comment type="caution">
    <text evidence="4">The sequence shown here is derived from an EMBL/GenBank/DDBJ whole genome shotgun (WGS) entry which is preliminary data.</text>
</comment>
<dbReference type="SMART" id="SM00850">
    <property type="entry name" value="LytTR"/>
    <property type="match status" value="1"/>
</dbReference>
<dbReference type="SMART" id="SM00448">
    <property type="entry name" value="REC"/>
    <property type="match status" value="1"/>
</dbReference>
<sequence>MKTILIDDEPLAIGRLKRLLAKYEDFEVIDEAKNGQDGFEKVTFHQPDVIFLDIEMPVLSGFEMLSRLEFMPYVVFATAYDQYAIRAFEENSIDYLLKPIEAERLEKTIEKLRKLKSTANNSSMNLSLLKLIEQFKPKKEIHSISVKYGEKILFIPLNEISFFEAEDKYVFLNTNDGKQYLTNYTIASLEEKLPENFVRVSRSSIINSLLIKELQKHFNGKYLVIMQDTRASKIETGSTYSDNLKKLMEI</sequence>
<feature type="modified residue" description="4-aspartylphosphate" evidence="1">
    <location>
        <position position="53"/>
    </location>
</feature>
<dbReference type="PANTHER" id="PTHR37299:SF1">
    <property type="entry name" value="STAGE 0 SPORULATION PROTEIN A HOMOLOG"/>
    <property type="match status" value="1"/>
</dbReference>
<name>A0ABN8EUU8_9BACT</name>
<dbReference type="Gene3D" id="2.40.50.1020">
    <property type="entry name" value="LytTr DNA-binding domain"/>
    <property type="match status" value="1"/>
</dbReference>
<dbReference type="RefSeq" id="WP_238807362.1">
    <property type="nucleotide sequence ID" value="NZ_CAKLPY010000002.1"/>
</dbReference>
<organism evidence="4 5">
    <name type="scientific">Emticicia aquatica</name>
    <dbReference type="NCBI Taxonomy" id="1681835"/>
    <lineage>
        <taxon>Bacteria</taxon>
        <taxon>Pseudomonadati</taxon>
        <taxon>Bacteroidota</taxon>
        <taxon>Cytophagia</taxon>
        <taxon>Cytophagales</taxon>
        <taxon>Leadbetterellaceae</taxon>
        <taxon>Emticicia</taxon>
    </lineage>
</organism>
<evidence type="ECO:0000313" key="4">
    <source>
        <dbReference type="EMBL" id="CAH0996812.1"/>
    </source>
</evidence>
<dbReference type="Pfam" id="PF00072">
    <property type="entry name" value="Response_reg"/>
    <property type="match status" value="1"/>
</dbReference>
<proteinExistence type="predicted"/>
<feature type="domain" description="HTH LytTR-type" evidence="3">
    <location>
        <begin position="144"/>
        <end position="250"/>
    </location>
</feature>
<dbReference type="InterPro" id="IPR046947">
    <property type="entry name" value="LytR-like"/>
</dbReference>
<reference evidence="4" key="1">
    <citation type="submission" date="2021-12" db="EMBL/GenBank/DDBJ databases">
        <authorList>
            <person name="Rodrigo-Torres L."/>
            <person name="Arahal R. D."/>
            <person name="Lucena T."/>
        </authorList>
    </citation>
    <scope>NUCLEOTIDE SEQUENCE</scope>
    <source>
        <strain evidence="4">CECT 8858</strain>
    </source>
</reference>
<dbReference type="Gene3D" id="3.40.50.2300">
    <property type="match status" value="1"/>
</dbReference>
<dbReference type="InterPro" id="IPR007492">
    <property type="entry name" value="LytTR_DNA-bd_dom"/>
</dbReference>
<dbReference type="PANTHER" id="PTHR37299">
    <property type="entry name" value="TRANSCRIPTIONAL REGULATOR-RELATED"/>
    <property type="match status" value="1"/>
</dbReference>
<keyword evidence="5" id="KW-1185">Reference proteome</keyword>
<gene>
    <name evidence="4" type="primary">btsR_6</name>
    <name evidence="4" type="ORF">EMA8858_02947</name>
</gene>
<dbReference type="SUPFAM" id="SSF52172">
    <property type="entry name" value="CheY-like"/>
    <property type="match status" value="1"/>
</dbReference>
<evidence type="ECO:0000259" key="3">
    <source>
        <dbReference type="PROSITE" id="PS50930"/>
    </source>
</evidence>
<evidence type="ECO:0000313" key="5">
    <source>
        <dbReference type="Proteomes" id="UP000837932"/>
    </source>
</evidence>
<dbReference type="PROSITE" id="PS50930">
    <property type="entry name" value="HTH_LYTTR"/>
    <property type="match status" value="1"/>
</dbReference>
<dbReference type="InterPro" id="IPR011006">
    <property type="entry name" value="CheY-like_superfamily"/>
</dbReference>
<dbReference type="EMBL" id="CAKLPY010000002">
    <property type="protein sequence ID" value="CAH0996812.1"/>
    <property type="molecule type" value="Genomic_DNA"/>
</dbReference>
<dbReference type="Proteomes" id="UP000837932">
    <property type="component" value="Unassembled WGS sequence"/>
</dbReference>
<keyword evidence="1" id="KW-0597">Phosphoprotein</keyword>
<dbReference type="InterPro" id="IPR001789">
    <property type="entry name" value="Sig_transdc_resp-reg_receiver"/>
</dbReference>
<evidence type="ECO:0000256" key="1">
    <source>
        <dbReference type="PROSITE-ProRule" id="PRU00169"/>
    </source>
</evidence>
<evidence type="ECO:0000259" key="2">
    <source>
        <dbReference type="PROSITE" id="PS50110"/>
    </source>
</evidence>
<dbReference type="Pfam" id="PF04397">
    <property type="entry name" value="LytTR"/>
    <property type="match status" value="1"/>
</dbReference>
<accession>A0ABN8EUU8</accession>